<dbReference type="InterPro" id="IPR012675">
    <property type="entry name" value="Beta-grasp_dom_sf"/>
</dbReference>
<dbReference type="InterPro" id="IPR003749">
    <property type="entry name" value="ThiS/MoaD-like"/>
</dbReference>
<name>A0A2S4HFA0_9GAMM</name>
<protein>
    <submittedName>
        <fullName evidence="1">Thiamine biosynthesis protein ThiS</fullName>
    </submittedName>
</protein>
<proteinExistence type="predicted"/>
<dbReference type="NCBIfam" id="TIGR01683">
    <property type="entry name" value="thiS"/>
    <property type="match status" value="1"/>
</dbReference>
<dbReference type="OrthoDB" id="9800283at2"/>
<dbReference type="InterPro" id="IPR010035">
    <property type="entry name" value="Thi_S"/>
</dbReference>
<dbReference type="Gene3D" id="3.10.20.30">
    <property type="match status" value="1"/>
</dbReference>
<dbReference type="CDD" id="cd00565">
    <property type="entry name" value="Ubl_ThiS"/>
    <property type="match status" value="1"/>
</dbReference>
<reference evidence="1" key="1">
    <citation type="submission" date="2018-01" db="EMBL/GenBank/DDBJ databases">
        <authorList>
            <person name="Yu X.-D."/>
        </authorList>
    </citation>
    <scope>NUCLEOTIDE SEQUENCE</scope>
    <source>
        <strain evidence="1">ZX-21</strain>
    </source>
</reference>
<dbReference type="PANTHER" id="PTHR34472">
    <property type="entry name" value="SULFUR CARRIER PROTEIN THIS"/>
    <property type="match status" value="1"/>
</dbReference>
<dbReference type="EMBL" id="PQGG01000026">
    <property type="protein sequence ID" value="POP52648.1"/>
    <property type="molecule type" value="Genomic_DNA"/>
</dbReference>
<dbReference type="RefSeq" id="WP_103684466.1">
    <property type="nucleotide sequence ID" value="NZ_PQGG01000026.1"/>
</dbReference>
<dbReference type="SUPFAM" id="SSF54285">
    <property type="entry name" value="MoaD/ThiS"/>
    <property type="match status" value="1"/>
</dbReference>
<organism evidence="1 2">
    <name type="scientific">Zhongshania marina</name>
    <dbReference type="NCBI Taxonomy" id="2304603"/>
    <lineage>
        <taxon>Bacteria</taxon>
        <taxon>Pseudomonadati</taxon>
        <taxon>Pseudomonadota</taxon>
        <taxon>Gammaproteobacteria</taxon>
        <taxon>Cellvibrionales</taxon>
        <taxon>Spongiibacteraceae</taxon>
        <taxon>Zhongshania</taxon>
    </lineage>
</organism>
<dbReference type="InterPro" id="IPR016155">
    <property type="entry name" value="Mopterin_synth/thiamin_S_b"/>
</dbReference>
<gene>
    <name evidence="1" type="primary">thiS</name>
    <name evidence="1" type="ORF">C0068_10590</name>
</gene>
<accession>A0A2S4HFA0</accession>
<dbReference type="Pfam" id="PF02597">
    <property type="entry name" value="ThiS"/>
    <property type="match status" value="1"/>
</dbReference>
<dbReference type="Proteomes" id="UP000237222">
    <property type="component" value="Unassembled WGS sequence"/>
</dbReference>
<dbReference type="PANTHER" id="PTHR34472:SF1">
    <property type="entry name" value="SULFUR CARRIER PROTEIN THIS"/>
    <property type="match status" value="1"/>
</dbReference>
<comment type="caution">
    <text evidence="1">The sequence shown here is derived from an EMBL/GenBank/DDBJ whole genome shotgun (WGS) entry which is preliminary data.</text>
</comment>
<dbReference type="AlphaFoldDB" id="A0A2S4HFA0"/>
<evidence type="ECO:0000313" key="2">
    <source>
        <dbReference type="Proteomes" id="UP000237222"/>
    </source>
</evidence>
<evidence type="ECO:0000313" key="1">
    <source>
        <dbReference type="EMBL" id="POP52648.1"/>
    </source>
</evidence>
<sequence>MITVSVNNERKECSHEQPLSLLLSQWNFDAEKVAIAVNEDFVPRSQYEHYCLEDGDKVDVLAPVQGG</sequence>